<dbReference type="KEGG" id="cdes:C0J27_05200"/>
<organism evidence="2 3">
    <name type="scientific">Candidatus Chromulinivorax destructor</name>
    <dbReference type="NCBI Taxonomy" id="2066483"/>
    <lineage>
        <taxon>Bacteria</taxon>
        <taxon>Candidatus Babelota</taxon>
        <taxon>Candidatus Babeliae</taxon>
        <taxon>Candidatus Babeliales</taxon>
        <taxon>Candidatus Chromulinivoraceae</taxon>
        <taxon>Candidatus Chromulinivorax</taxon>
    </lineage>
</organism>
<gene>
    <name evidence="2" type="ORF">C0J27_05200</name>
</gene>
<feature type="signal peptide" evidence="1">
    <location>
        <begin position="1"/>
        <end position="25"/>
    </location>
</feature>
<keyword evidence="1" id="KW-0732">Signal</keyword>
<reference evidence="2 3" key="1">
    <citation type="submission" date="2017-12" db="EMBL/GenBank/DDBJ databases">
        <title>Chromulinavorax destructans is a abundant pathogen of dominant heterotrophic picoflagllates.</title>
        <authorList>
            <person name="Deeg C.M."/>
            <person name="Zimmer M."/>
            <person name="Suttle C.A."/>
        </authorList>
    </citation>
    <scope>NUCLEOTIDE SEQUENCE [LARGE SCALE GENOMIC DNA]</scope>
    <source>
        <strain evidence="2 3">SeV1</strain>
    </source>
</reference>
<dbReference type="Proteomes" id="UP000254834">
    <property type="component" value="Chromosome"/>
</dbReference>
<dbReference type="EMBL" id="CP025544">
    <property type="protein sequence ID" value="AXK61099.1"/>
    <property type="molecule type" value="Genomic_DNA"/>
</dbReference>
<feature type="chain" id="PRO_5016691145" description="DUF5723 domain-containing protein" evidence="1">
    <location>
        <begin position="26"/>
        <end position="393"/>
    </location>
</feature>
<name>A0A345ZCT2_9BACT</name>
<proteinExistence type="predicted"/>
<protein>
    <recommendedName>
        <fullName evidence="4">DUF5723 domain-containing protein</fullName>
    </recommendedName>
</protein>
<evidence type="ECO:0000313" key="3">
    <source>
        <dbReference type="Proteomes" id="UP000254834"/>
    </source>
</evidence>
<sequence length="393" mass="43993">MNKKIVTLASCLCIVLTQLFQTTFASHYAPHVYYAKPSKDEPYLANASLNFTAGFANQAYNAQGTAVPFLQQYGPEDFLLRFVDPSLGFDNLASAGQGYISGNYEFKQMIFALEKNIFHQLLFGIISSFQDLSVTNITPKFIDEEISLAQNTYLEKLERVIPSNINASGMNSTVLYLGYNESITTFNRIDSIDILLLAGIITPQIMKNDNQSILQYSPANNYYFGYPIIAAVTIGVRDWFGFGATGQIIPYQPTQKMIPINRTSENNFLLFSQETQANVQQSPFISGTLYVDIENPASGIKGAVAYTYSKYLQSVITPIDRSQFPFAHANRSILLDGYTFGSLLFELEIDCSGPTKKLAPIISFFYSMPILGNYYQKVYFFGGECNLQINLEF</sequence>
<evidence type="ECO:0000256" key="1">
    <source>
        <dbReference type="SAM" id="SignalP"/>
    </source>
</evidence>
<evidence type="ECO:0000313" key="2">
    <source>
        <dbReference type="EMBL" id="AXK61099.1"/>
    </source>
</evidence>
<keyword evidence="3" id="KW-1185">Reference proteome</keyword>
<dbReference type="OrthoDB" id="4518480at2"/>
<dbReference type="RefSeq" id="WP_115586114.1">
    <property type="nucleotide sequence ID" value="NZ_CP025544.1"/>
</dbReference>
<evidence type="ECO:0008006" key="4">
    <source>
        <dbReference type="Google" id="ProtNLM"/>
    </source>
</evidence>
<accession>A0A345ZCT2</accession>
<dbReference type="AlphaFoldDB" id="A0A345ZCT2"/>